<name>A0A9J5YLG6_SOLCO</name>
<organism evidence="1 2">
    <name type="scientific">Solanum commersonii</name>
    <name type="common">Commerson's wild potato</name>
    <name type="synonym">Commerson's nightshade</name>
    <dbReference type="NCBI Taxonomy" id="4109"/>
    <lineage>
        <taxon>Eukaryota</taxon>
        <taxon>Viridiplantae</taxon>
        <taxon>Streptophyta</taxon>
        <taxon>Embryophyta</taxon>
        <taxon>Tracheophyta</taxon>
        <taxon>Spermatophyta</taxon>
        <taxon>Magnoliopsida</taxon>
        <taxon>eudicotyledons</taxon>
        <taxon>Gunneridae</taxon>
        <taxon>Pentapetalae</taxon>
        <taxon>asterids</taxon>
        <taxon>lamiids</taxon>
        <taxon>Solanales</taxon>
        <taxon>Solanaceae</taxon>
        <taxon>Solanoideae</taxon>
        <taxon>Solaneae</taxon>
        <taxon>Solanum</taxon>
    </lineage>
</organism>
<dbReference type="AlphaFoldDB" id="A0A9J5YLG6"/>
<comment type="caution">
    <text evidence="1">The sequence shown here is derived from an EMBL/GenBank/DDBJ whole genome shotgun (WGS) entry which is preliminary data.</text>
</comment>
<accession>A0A9J5YLG6</accession>
<dbReference type="EMBL" id="JACXVP010000006">
    <property type="protein sequence ID" value="KAG5599988.1"/>
    <property type="molecule type" value="Genomic_DNA"/>
</dbReference>
<keyword evidence="2" id="KW-1185">Reference proteome</keyword>
<evidence type="ECO:0000313" key="2">
    <source>
        <dbReference type="Proteomes" id="UP000824120"/>
    </source>
</evidence>
<protein>
    <submittedName>
        <fullName evidence="1">Uncharacterized protein</fullName>
    </submittedName>
</protein>
<reference evidence="1 2" key="1">
    <citation type="submission" date="2020-09" db="EMBL/GenBank/DDBJ databases">
        <title>De no assembly of potato wild relative species, Solanum commersonii.</title>
        <authorList>
            <person name="Cho K."/>
        </authorList>
    </citation>
    <scope>NUCLEOTIDE SEQUENCE [LARGE SCALE GENOMIC DNA]</scope>
    <source>
        <strain evidence="1">LZ3.2</strain>
        <tissue evidence="1">Leaf</tissue>
    </source>
</reference>
<sequence length="79" mass="9225">MLSYGSKYVLINCVLRRIPIHVLSVMIPPKCVFGKLHRIFAKWFWVGPCLIHCIFTKLNQTCHPLTDIDIFLDERRLGV</sequence>
<dbReference type="Proteomes" id="UP000824120">
    <property type="component" value="Chromosome 6"/>
</dbReference>
<proteinExistence type="predicted"/>
<gene>
    <name evidence="1" type="ORF">H5410_031358</name>
</gene>
<evidence type="ECO:0000313" key="1">
    <source>
        <dbReference type="EMBL" id="KAG5599988.1"/>
    </source>
</evidence>